<dbReference type="GO" id="GO:0051260">
    <property type="term" value="P:protein homooligomerization"/>
    <property type="evidence" value="ECO:0007669"/>
    <property type="project" value="InterPro"/>
</dbReference>
<evidence type="ECO:0000259" key="1">
    <source>
        <dbReference type="Pfam" id="PF02214"/>
    </source>
</evidence>
<dbReference type="InterPro" id="IPR011333">
    <property type="entry name" value="SKP1/BTB/POZ_sf"/>
</dbReference>
<gene>
    <name evidence="2" type="ORF">C2G38_783670</name>
</gene>
<dbReference type="Proteomes" id="UP000266673">
    <property type="component" value="Unassembled WGS sequence"/>
</dbReference>
<dbReference type="SUPFAM" id="SSF54695">
    <property type="entry name" value="POZ domain"/>
    <property type="match status" value="2"/>
</dbReference>
<evidence type="ECO:0000313" key="2">
    <source>
        <dbReference type="EMBL" id="RIB23834.1"/>
    </source>
</evidence>
<name>A0A397VMV3_9GLOM</name>
<evidence type="ECO:0000313" key="3">
    <source>
        <dbReference type="Proteomes" id="UP000266673"/>
    </source>
</evidence>
<dbReference type="PANTHER" id="PTHR14499">
    <property type="entry name" value="POTASSIUM CHANNEL TETRAMERIZATION DOMAIN-CONTAINING"/>
    <property type="match status" value="1"/>
</dbReference>
<dbReference type="InterPro" id="IPR003131">
    <property type="entry name" value="T1-type_BTB"/>
</dbReference>
<comment type="caution">
    <text evidence="2">The sequence shown here is derived from an EMBL/GenBank/DDBJ whole genome shotgun (WGS) entry which is preliminary data.</text>
</comment>
<dbReference type="EMBL" id="QKWP01000242">
    <property type="protein sequence ID" value="RIB23834.1"/>
    <property type="molecule type" value="Genomic_DNA"/>
</dbReference>
<dbReference type="Gene3D" id="3.30.710.10">
    <property type="entry name" value="Potassium Channel Kv1.1, Chain A"/>
    <property type="match status" value="2"/>
</dbReference>
<organism evidence="2 3">
    <name type="scientific">Gigaspora rosea</name>
    <dbReference type="NCBI Taxonomy" id="44941"/>
    <lineage>
        <taxon>Eukaryota</taxon>
        <taxon>Fungi</taxon>
        <taxon>Fungi incertae sedis</taxon>
        <taxon>Mucoromycota</taxon>
        <taxon>Glomeromycotina</taxon>
        <taxon>Glomeromycetes</taxon>
        <taxon>Diversisporales</taxon>
        <taxon>Gigasporaceae</taxon>
        <taxon>Gigaspora</taxon>
    </lineage>
</organism>
<dbReference type="Pfam" id="PF02214">
    <property type="entry name" value="BTB_2"/>
    <property type="match status" value="1"/>
</dbReference>
<dbReference type="STRING" id="44941.A0A397VMV3"/>
<dbReference type="AlphaFoldDB" id="A0A397VMV3"/>
<proteinExistence type="predicted"/>
<dbReference type="PANTHER" id="PTHR14499:SF136">
    <property type="entry name" value="GH08630P"/>
    <property type="match status" value="1"/>
</dbReference>
<sequence>MFRDQNECIKNSVNGNEYCFNRNGELFYYIMEFYRTGKLLFPTMSLWSGNQGSQITYQHFEEELDYFQINKSKIFSSLASQIAKNAIDRYISRLEQLIISSYISFNNKISLSISDRNGRPDDFKEYVILTNMKEQIEKHLVETFSELNLKWDCQKKYNHNNYRWFSEINISISSPVEKLLESGSVQSHITFIQDPINISEEKIILNIGGKKYEAFQSTLTAQPETLLGTMFQD</sequence>
<keyword evidence="3" id="KW-1185">Reference proteome</keyword>
<dbReference type="OrthoDB" id="10025005at2759"/>
<reference evidence="2 3" key="1">
    <citation type="submission" date="2018-06" db="EMBL/GenBank/DDBJ databases">
        <title>Comparative genomics reveals the genomic features of Rhizophagus irregularis, R. cerebriforme, R. diaphanum and Gigaspora rosea, and their symbiotic lifestyle signature.</title>
        <authorList>
            <person name="Morin E."/>
            <person name="San Clemente H."/>
            <person name="Chen E.C.H."/>
            <person name="De La Providencia I."/>
            <person name="Hainaut M."/>
            <person name="Kuo A."/>
            <person name="Kohler A."/>
            <person name="Murat C."/>
            <person name="Tang N."/>
            <person name="Roy S."/>
            <person name="Loubradou J."/>
            <person name="Henrissat B."/>
            <person name="Grigoriev I.V."/>
            <person name="Corradi N."/>
            <person name="Roux C."/>
            <person name="Martin F.M."/>
        </authorList>
    </citation>
    <scope>NUCLEOTIDE SEQUENCE [LARGE SCALE GENOMIC DNA]</scope>
    <source>
        <strain evidence="2 3">DAOM 194757</strain>
    </source>
</reference>
<feature type="domain" description="Potassium channel tetramerisation-type BTB" evidence="1">
    <location>
        <begin position="7"/>
        <end position="72"/>
    </location>
</feature>
<accession>A0A397VMV3</accession>
<protein>
    <recommendedName>
        <fullName evidence="1">Potassium channel tetramerisation-type BTB domain-containing protein</fullName>
    </recommendedName>
</protein>